<feature type="transmembrane region" description="Helical" evidence="16">
    <location>
        <begin position="41"/>
        <end position="59"/>
    </location>
</feature>
<comment type="similarity">
    <text evidence="3 15">Belongs to the CDP-alcohol phosphatidyltransferase class-I family.</text>
</comment>
<dbReference type="PROSITE" id="PS00379">
    <property type="entry name" value="CDP_ALCOHOL_P_TRANSF"/>
    <property type="match status" value="1"/>
</dbReference>
<dbReference type="RefSeq" id="WP_200278935.1">
    <property type="nucleotide sequence ID" value="NZ_JAENII010000007.1"/>
</dbReference>
<accession>A0A934VFX7</accession>
<evidence type="ECO:0000256" key="6">
    <source>
        <dbReference type="ARBA" id="ARBA00022516"/>
    </source>
</evidence>
<dbReference type="EC" id="2.7.8.5" evidence="4"/>
<dbReference type="InterPro" id="IPR048254">
    <property type="entry name" value="CDP_ALCOHOL_P_TRANSF_CS"/>
</dbReference>
<evidence type="ECO:0000256" key="5">
    <source>
        <dbReference type="ARBA" id="ARBA00014944"/>
    </source>
</evidence>
<evidence type="ECO:0000313" key="18">
    <source>
        <dbReference type="Proteomes" id="UP000658278"/>
    </source>
</evidence>
<keyword evidence="18" id="KW-1185">Reference proteome</keyword>
<keyword evidence="8 16" id="KW-0812">Transmembrane</keyword>
<dbReference type="Proteomes" id="UP000658278">
    <property type="component" value="Unassembled WGS sequence"/>
</dbReference>
<evidence type="ECO:0000256" key="11">
    <source>
        <dbReference type="ARBA" id="ARBA00023136"/>
    </source>
</evidence>
<keyword evidence="7 15" id="KW-0808">Transferase</keyword>
<keyword evidence="10" id="KW-0443">Lipid metabolism</keyword>
<dbReference type="InterPro" id="IPR004570">
    <property type="entry name" value="Phosphatidylglycerol_P_synth"/>
</dbReference>
<feature type="transmembrane region" description="Helical" evidence="16">
    <location>
        <begin position="161"/>
        <end position="180"/>
    </location>
</feature>
<dbReference type="GO" id="GO:0016020">
    <property type="term" value="C:membrane"/>
    <property type="evidence" value="ECO:0007669"/>
    <property type="project" value="UniProtKB-SubCell"/>
</dbReference>
<evidence type="ECO:0000256" key="1">
    <source>
        <dbReference type="ARBA" id="ARBA00004141"/>
    </source>
</evidence>
<keyword evidence="11 16" id="KW-0472">Membrane</keyword>
<reference evidence="17" key="1">
    <citation type="submission" date="2021-01" db="EMBL/GenBank/DDBJ databases">
        <title>Modified the classification status of verrucomicrobia.</title>
        <authorList>
            <person name="Feng X."/>
        </authorList>
    </citation>
    <scope>NUCLEOTIDE SEQUENCE</scope>
    <source>
        <strain evidence="17">KCTC 22201</strain>
    </source>
</reference>
<evidence type="ECO:0000256" key="13">
    <source>
        <dbReference type="ARBA" id="ARBA00023264"/>
    </source>
</evidence>
<dbReference type="GO" id="GO:0046474">
    <property type="term" value="P:glycerophospholipid biosynthetic process"/>
    <property type="evidence" value="ECO:0007669"/>
    <property type="project" value="TreeGrafter"/>
</dbReference>
<evidence type="ECO:0000256" key="16">
    <source>
        <dbReference type="SAM" id="Phobius"/>
    </source>
</evidence>
<comment type="caution">
    <text evidence="17">The sequence shown here is derived from an EMBL/GenBank/DDBJ whole genome shotgun (WGS) entry which is preliminary data.</text>
</comment>
<evidence type="ECO:0000256" key="4">
    <source>
        <dbReference type="ARBA" id="ARBA00013170"/>
    </source>
</evidence>
<dbReference type="InterPro" id="IPR050324">
    <property type="entry name" value="CDP-alcohol_PTase-I"/>
</dbReference>
<evidence type="ECO:0000313" key="17">
    <source>
        <dbReference type="EMBL" id="MBK1827462.1"/>
    </source>
</evidence>
<dbReference type="PANTHER" id="PTHR14269">
    <property type="entry name" value="CDP-DIACYLGLYCEROL--GLYCEROL-3-PHOSPHATE 3-PHOSPHATIDYLTRANSFERASE-RELATED"/>
    <property type="match status" value="1"/>
</dbReference>
<evidence type="ECO:0000256" key="8">
    <source>
        <dbReference type="ARBA" id="ARBA00022692"/>
    </source>
</evidence>
<dbReference type="InterPro" id="IPR043130">
    <property type="entry name" value="CDP-OH_PTrfase_TM_dom"/>
</dbReference>
<evidence type="ECO:0000256" key="12">
    <source>
        <dbReference type="ARBA" id="ARBA00023209"/>
    </source>
</evidence>
<evidence type="ECO:0000256" key="9">
    <source>
        <dbReference type="ARBA" id="ARBA00022989"/>
    </source>
</evidence>
<dbReference type="GO" id="GO:0008444">
    <property type="term" value="F:CDP-diacylglycerol-glycerol-3-phosphate 3-phosphatidyltransferase activity"/>
    <property type="evidence" value="ECO:0007669"/>
    <property type="project" value="UniProtKB-EC"/>
</dbReference>
<evidence type="ECO:0000256" key="3">
    <source>
        <dbReference type="ARBA" id="ARBA00010441"/>
    </source>
</evidence>
<keyword evidence="6" id="KW-0444">Lipid biosynthesis</keyword>
<evidence type="ECO:0000256" key="10">
    <source>
        <dbReference type="ARBA" id="ARBA00023098"/>
    </source>
</evidence>
<comment type="subcellular location">
    <subcellularLocation>
        <location evidence="1">Membrane</location>
        <topology evidence="1">Multi-pass membrane protein</topology>
    </subcellularLocation>
</comment>
<dbReference type="InterPro" id="IPR000462">
    <property type="entry name" value="CDP-OH_P_trans"/>
</dbReference>
<name>A0A934VFX7_9BACT</name>
<dbReference type="PIRSF" id="PIRSF000847">
    <property type="entry name" value="Phos_ph_gly_syn"/>
    <property type="match status" value="1"/>
</dbReference>
<comment type="catalytic activity">
    <reaction evidence="14">
        <text>a CDP-1,2-diacyl-sn-glycerol + sn-glycerol 3-phosphate = a 1,2-diacyl-sn-glycero-3-phospho-(1'-sn-glycero-3'-phosphate) + CMP + H(+)</text>
        <dbReference type="Rhea" id="RHEA:12593"/>
        <dbReference type="ChEBI" id="CHEBI:15378"/>
        <dbReference type="ChEBI" id="CHEBI:57597"/>
        <dbReference type="ChEBI" id="CHEBI:58332"/>
        <dbReference type="ChEBI" id="CHEBI:60110"/>
        <dbReference type="ChEBI" id="CHEBI:60377"/>
        <dbReference type="EC" id="2.7.8.5"/>
    </reaction>
</comment>
<evidence type="ECO:0000256" key="15">
    <source>
        <dbReference type="RuleBase" id="RU003750"/>
    </source>
</evidence>
<keyword evidence="12" id="KW-0594">Phospholipid biosynthesis</keyword>
<evidence type="ECO:0000256" key="14">
    <source>
        <dbReference type="ARBA" id="ARBA00048586"/>
    </source>
</evidence>
<evidence type="ECO:0000256" key="7">
    <source>
        <dbReference type="ARBA" id="ARBA00022679"/>
    </source>
</evidence>
<feature type="transmembrane region" description="Helical" evidence="16">
    <location>
        <begin position="102"/>
        <end position="124"/>
    </location>
</feature>
<organism evidence="17 18">
    <name type="scientific">Haloferula rosea</name>
    <dbReference type="NCBI Taxonomy" id="490093"/>
    <lineage>
        <taxon>Bacteria</taxon>
        <taxon>Pseudomonadati</taxon>
        <taxon>Verrucomicrobiota</taxon>
        <taxon>Verrucomicrobiia</taxon>
        <taxon>Verrucomicrobiales</taxon>
        <taxon>Verrucomicrobiaceae</taxon>
        <taxon>Haloferula</taxon>
    </lineage>
</organism>
<sequence length="199" mass="22293">MTVASKITLTRIFLVPVFAVLAIYYGVSVEEGHPEEWLRGWALAVFIIASASDGLDGWVARRFNQQSRFGATIDPIADKSLLMTAIIVLSLVEWGPDGWRIPLWFSALVIVRDCLILGGVAVLHFINHHVPIRPHWTGKVCTFTQMFALGWVMLRVIPIDPIYPCIVAAVFTVWSGYAYLREAHHQLRDSPHVKPGSHP</sequence>
<dbReference type="AlphaFoldDB" id="A0A934VFX7"/>
<comment type="pathway">
    <text evidence="2">Phospholipid metabolism; phosphatidylglycerol biosynthesis; phosphatidylglycerol from CDP-diacylglycerol: step 1/2.</text>
</comment>
<gene>
    <name evidence="17" type="ORF">JIN81_10540</name>
</gene>
<keyword evidence="9 16" id="KW-1133">Transmembrane helix</keyword>
<dbReference type="Pfam" id="PF01066">
    <property type="entry name" value="CDP-OH_P_transf"/>
    <property type="match status" value="1"/>
</dbReference>
<dbReference type="PANTHER" id="PTHR14269:SF11">
    <property type="entry name" value="CDP-DIACYLGLYCEROL--GLYCEROL-3-PHOSPHATE 3-PHOSPHATIDYLTRANSFERASE"/>
    <property type="match status" value="1"/>
</dbReference>
<keyword evidence="13" id="KW-1208">Phospholipid metabolism</keyword>
<dbReference type="Gene3D" id="1.20.120.1760">
    <property type="match status" value="1"/>
</dbReference>
<evidence type="ECO:0000256" key="2">
    <source>
        <dbReference type="ARBA" id="ARBA00005042"/>
    </source>
</evidence>
<protein>
    <recommendedName>
        <fullName evidence="5">CDP-diacylglycerol--glycerol-3-phosphate 3-phosphatidyltransferase</fullName>
        <ecNumber evidence="4">2.7.8.5</ecNumber>
    </recommendedName>
</protein>
<feature type="transmembrane region" description="Helical" evidence="16">
    <location>
        <begin position="12"/>
        <end position="29"/>
    </location>
</feature>
<dbReference type="EMBL" id="JAENII010000007">
    <property type="protein sequence ID" value="MBK1827462.1"/>
    <property type="molecule type" value="Genomic_DNA"/>
</dbReference>
<proteinExistence type="inferred from homology"/>